<dbReference type="Proteomes" id="UP001416858">
    <property type="component" value="Unassembled WGS sequence"/>
</dbReference>
<evidence type="ECO:0008006" key="4">
    <source>
        <dbReference type="Google" id="ProtNLM"/>
    </source>
</evidence>
<keyword evidence="3" id="KW-1185">Reference proteome</keyword>
<feature type="region of interest" description="Disordered" evidence="1">
    <location>
        <begin position="126"/>
        <end position="163"/>
    </location>
</feature>
<dbReference type="EMBL" id="BAABRO010000004">
    <property type="protein sequence ID" value="GAA5507046.1"/>
    <property type="molecule type" value="Genomic_DNA"/>
</dbReference>
<evidence type="ECO:0000313" key="2">
    <source>
        <dbReference type="EMBL" id="GAA5507046.1"/>
    </source>
</evidence>
<dbReference type="PROSITE" id="PS51257">
    <property type="entry name" value="PROKAR_LIPOPROTEIN"/>
    <property type="match status" value="1"/>
</dbReference>
<proteinExistence type="predicted"/>
<accession>A0ABP9VPE3</accession>
<name>A0ABP9VPE3_9BACT</name>
<organism evidence="2 3">
    <name type="scientific">Novipirellula caenicola</name>
    <dbReference type="NCBI Taxonomy" id="1536901"/>
    <lineage>
        <taxon>Bacteria</taxon>
        <taxon>Pseudomonadati</taxon>
        <taxon>Planctomycetota</taxon>
        <taxon>Planctomycetia</taxon>
        <taxon>Pirellulales</taxon>
        <taxon>Pirellulaceae</taxon>
        <taxon>Novipirellula</taxon>
    </lineage>
</organism>
<evidence type="ECO:0000256" key="1">
    <source>
        <dbReference type="SAM" id="MobiDB-lite"/>
    </source>
</evidence>
<comment type="caution">
    <text evidence="2">The sequence shown here is derived from an EMBL/GenBank/DDBJ whole genome shotgun (WGS) entry which is preliminary data.</text>
</comment>
<reference evidence="2 3" key="1">
    <citation type="submission" date="2024-02" db="EMBL/GenBank/DDBJ databases">
        <title>Rhodopirellula caenicola NBRC 110016.</title>
        <authorList>
            <person name="Ichikawa N."/>
            <person name="Katano-Makiyama Y."/>
            <person name="Hidaka K."/>
        </authorList>
    </citation>
    <scope>NUCLEOTIDE SEQUENCE [LARGE SCALE GENOMIC DNA]</scope>
    <source>
        <strain evidence="2 3">NBRC 110016</strain>
    </source>
</reference>
<dbReference type="RefSeq" id="WP_345683932.1">
    <property type="nucleotide sequence ID" value="NZ_BAABRO010000004.1"/>
</dbReference>
<protein>
    <recommendedName>
        <fullName evidence="4">Nickel uptake substrate-specific transmembrane region</fullName>
    </recommendedName>
</protein>
<gene>
    <name evidence="2" type="ORF">Rcae01_02500</name>
</gene>
<sequence length="163" mass="16893">MKMNHVSKLSLGLAMFLLVGTLGCSRSDKPSLAEVKGKLMKEGKPFVNAQVEFYPTVNGAASYGETDETGSFTLYYSTGDPGAAIGDHKVTVIGGHVAGDPSPPAPAETIAPTISTEEMAEGTLQPVGMAPQGRSRSKDGSPSRVEGLTAKVESGPNEIILSL</sequence>
<evidence type="ECO:0000313" key="3">
    <source>
        <dbReference type="Proteomes" id="UP001416858"/>
    </source>
</evidence>